<dbReference type="EMBL" id="BIFT01000001">
    <property type="protein sequence ID" value="GCE25225.1"/>
    <property type="molecule type" value="Genomic_DNA"/>
</dbReference>
<proteinExistence type="predicted"/>
<gene>
    <name evidence="4" type="ORF">KDA_07090</name>
</gene>
<reference evidence="5" key="1">
    <citation type="submission" date="2018-12" db="EMBL/GenBank/DDBJ databases">
        <title>Tengunoibacter tsumagoiensis gen. nov., sp. nov., Dictyobacter kobayashii sp. nov., D. alpinus sp. nov., and D. joshuensis sp. nov. and description of Dictyobacteraceae fam. nov. within the order Ktedonobacterales isolated from Tengu-no-mugimeshi.</title>
        <authorList>
            <person name="Wang C.M."/>
            <person name="Zheng Y."/>
            <person name="Sakai Y."/>
            <person name="Toyoda A."/>
            <person name="Minakuchi Y."/>
            <person name="Abe K."/>
            <person name="Yokota A."/>
            <person name="Yabe S."/>
        </authorList>
    </citation>
    <scope>NUCLEOTIDE SEQUENCE [LARGE SCALE GENOMIC DNA]</scope>
    <source>
        <strain evidence="5">Uno16</strain>
    </source>
</reference>
<dbReference type="Pfam" id="PF01546">
    <property type="entry name" value="Peptidase_M20"/>
    <property type="match status" value="1"/>
</dbReference>
<accession>A0A402B1H8</accession>
<dbReference type="Pfam" id="PF07687">
    <property type="entry name" value="M20_dimer"/>
    <property type="match status" value="1"/>
</dbReference>
<organism evidence="4 5">
    <name type="scientific">Dictyobacter alpinus</name>
    <dbReference type="NCBI Taxonomy" id="2014873"/>
    <lineage>
        <taxon>Bacteria</taxon>
        <taxon>Bacillati</taxon>
        <taxon>Chloroflexota</taxon>
        <taxon>Ktedonobacteria</taxon>
        <taxon>Ktedonobacterales</taxon>
        <taxon>Dictyobacteraceae</taxon>
        <taxon>Dictyobacter</taxon>
    </lineage>
</organism>
<dbReference type="Gene3D" id="3.30.70.360">
    <property type="match status" value="1"/>
</dbReference>
<dbReference type="Gene3D" id="3.40.630.10">
    <property type="entry name" value="Zn peptidases"/>
    <property type="match status" value="1"/>
</dbReference>
<dbReference type="PANTHER" id="PTHR42994:SF2">
    <property type="entry name" value="PEPTIDASE"/>
    <property type="match status" value="1"/>
</dbReference>
<evidence type="ECO:0000259" key="3">
    <source>
        <dbReference type="Pfam" id="PF07687"/>
    </source>
</evidence>
<evidence type="ECO:0000313" key="4">
    <source>
        <dbReference type="EMBL" id="GCE25225.1"/>
    </source>
</evidence>
<comment type="caution">
    <text evidence="4">The sequence shown here is derived from an EMBL/GenBank/DDBJ whole genome shotgun (WGS) entry which is preliminary data.</text>
</comment>
<dbReference type="PANTHER" id="PTHR42994">
    <property type="entry name" value="PEPTIDASE T"/>
    <property type="match status" value="1"/>
</dbReference>
<dbReference type="InterPro" id="IPR011650">
    <property type="entry name" value="Peptidase_M20_dimer"/>
</dbReference>
<comment type="cofactor">
    <cofactor evidence="1">
        <name>Zn(2+)</name>
        <dbReference type="ChEBI" id="CHEBI:29105"/>
    </cofactor>
</comment>
<dbReference type="Proteomes" id="UP000287171">
    <property type="component" value="Unassembled WGS sequence"/>
</dbReference>
<feature type="domain" description="Peptidase M20 dimerisation" evidence="3">
    <location>
        <begin position="171"/>
        <end position="262"/>
    </location>
</feature>
<keyword evidence="5" id="KW-1185">Reference proteome</keyword>
<dbReference type="RefSeq" id="WP_126625825.1">
    <property type="nucleotide sequence ID" value="NZ_BIFT01000001.1"/>
</dbReference>
<sequence length="369" mass="40335">MFIYAEQLYRTLVELVRIPSTSGQEEYVRAYLEKHLTSLGLETQVDEMGNLIATMAGEGKPVLLNAHMDRVAPGLGHTPILDDGVLYSDGRTNLGADDAAGITIILEVVRRAIEQQLQLPPLVLLFTVQEECGLCGANGFDATRWNVADGIVFDNAFEAGVVVSKAGAYETFDITISGKSGHPGKDLTGTVSAIEIFRQANFTSGSLSFDQTRINIGRINGGIARNAVADTVTIEGEIRSFESPEARQQHRMALQEAFEDAAQRLGGRVEINFKTQHEGYSISPDEPLLTMYQVALAQRGAVLQMQPTFIGSDAGGLRTNMQVFTLSTGVVNEHTKEEYVALSPLEQIVVDTLHVLHLWRTQTLETELK</sequence>
<name>A0A402B1H8_9CHLR</name>
<keyword evidence="2" id="KW-0862">Zinc</keyword>
<dbReference type="OrthoDB" id="9776600at2"/>
<dbReference type="AlphaFoldDB" id="A0A402B1H8"/>
<evidence type="ECO:0000256" key="1">
    <source>
        <dbReference type="ARBA" id="ARBA00001947"/>
    </source>
</evidence>
<protein>
    <recommendedName>
        <fullName evidence="3">Peptidase M20 dimerisation domain-containing protein</fullName>
    </recommendedName>
</protein>
<dbReference type="InterPro" id="IPR002933">
    <property type="entry name" value="Peptidase_M20"/>
</dbReference>
<evidence type="ECO:0000256" key="2">
    <source>
        <dbReference type="ARBA" id="ARBA00022833"/>
    </source>
</evidence>
<evidence type="ECO:0000313" key="5">
    <source>
        <dbReference type="Proteomes" id="UP000287171"/>
    </source>
</evidence>
<dbReference type="GO" id="GO:0016787">
    <property type="term" value="F:hydrolase activity"/>
    <property type="evidence" value="ECO:0007669"/>
    <property type="project" value="InterPro"/>
</dbReference>
<dbReference type="SUPFAM" id="SSF53187">
    <property type="entry name" value="Zn-dependent exopeptidases"/>
    <property type="match status" value="1"/>
</dbReference>
<dbReference type="SUPFAM" id="SSF55031">
    <property type="entry name" value="Bacterial exopeptidase dimerisation domain"/>
    <property type="match status" value="1"/>
</dbReference>
<dbReference type="InterPro" id="IPR036264">
    <property type="entry name" value="Bact_exopeptidase_dim_dom"/>
</dbReference>